<dbReference type="AlphaFoldDB" id="A0A0G1XU81"/>
<keyword evidence="1" id="KW-0472">Membrane</keyword>
<organism evidence="3 4">
    <name type="scientific">candidate division CPR1 bacterium GW2011_GWC1_49_13</name>
    <dbReference type="NCBI Taxonomy" id="1618342"/>
    <lineage>
        <taxon>Bacteria</taxon>
        <taxon>candidate division CPR1</taxon>
    </lineage>
</organism>
<keyword evidence="2" id="KW-0732">Signal</keyword>
<evidence type="ECO:0000256" key="1">
    <source>
        <dbReference type="SAM" id="Phobius"/>
    </source>
</evidence>
<evidence type="ECO:0000256" key="2">
    <source>
        <dbReference type="SAM" id="SignalP"/>
    </source>
</evidence>
<dbReference type="Proteomes" id="UP000034119">
    <property type="component" value="Unassembled WGS sequence"/>
</dbReference>
<keyword evidence="1" id="KW-0812">Transmembrane</keyword>
<name>A0A0G1XU81_9BACT</name>
<comment type="caution">
    <text evidence="3">The sequence shown here is derived from an EMBL/GenBank/DDBJ whole genome shotgun (WGS) entry which is preliminary data.</text>
</comment>
<evidence type="ECO:0008006" key="5">
    <source>
        <dbReference type="Google" id="ProtNLM"/>
    </source>
</evidence>
<accession>A0A0G1XU81</accession>
<reference evidence="3 4" key="1">
    <citation type="journal article" date="2015" name="Nature">
        <title>rRNA introns, odd ribosomes, and small enigmatic genomes across a large radiation of phyla.</title>
        <authorList>
            <person name="Brown C.T."/>
            <person name="Hug L.A."/>
            <person name="Thomas B.C."/>
            <person name="Sharon I."/>
            <person name="Castelle C.J."/>
            <person name="Singh A."/>
            <person name="Wilkins M.J."/>
            <person name="Williams K.H."/>
            <person name="Banfield J.F."/>
        </authorList>
    </citation>
    <scope>NUCLEOTIDE SEQUENCE [LARGE SCALE GENOMIC DNA]</scope>
</reference>
<sequence length="127" mass="12955">MKIFLVLLTASLFLLGGFKTAFAQIQGASKASDPISKYIGSLTSNCTTEEIAGIFCIIAKAINLLLGIAGAIAIALLVYGGIMYMASGGDEKQLGNAKAAVTYSIMGLLIILGAILLVNVVLGGLTG</sequence>
<feature type="transmembrane region" description="Helical" evidence="1">
    <location>
        <begin position="100"/>
        <end position="122"/>
    </location>
</feature>
<feature type="transmembrane region" description="Helical" evidence="1">
    <location>
        <begin position="51"/>
        <end position="79"/>
    </location>
</feature>
<dbReference type="InterPro" id="IPR043993">
    <property type="entry name" value="T4SS_pilin"/>
</dbReference>
<feature type="signal peptide" evidence="2">
    <location>
        <begin position="1"/>
        <end position="23"/>
    </location>
</feature>
<proteinExistence type="predicted"/>
<evidence type="ECO:0000313" key="4">
    <source>
        <dbReference type="Proteomes" id="UP000034119"/>
    </source>
</evidence>
<dbReference type="STRING" id="1618342.UY40_C0003G0016"/>
<gene>
    <name evidence="3" type="ORF">UY40_C0003G0016</name>
</gene>
<dbReference type="Pfam" id="PF18895">
    <property type="entry name" value="T4SS_pilin"/>
    <property type="match status" value="1"/>
</dbReference>
<evidence type="ECO:0000313" key="3">
    <source>
        <dbReference type="EMBL" id="KKW06127.1"/>
    </source>
</evidence>
<protein>
    <recommendedName>
        <fullName evidence="5">DUF4134 domain-containing protein</fullName>
    </recommendedName>
</protein>
<keyword evidence="1" id="KW-1133">Transmembrane helix</keyword>
<dbReference type="EMBL" id="LCPW01000003">
    <property type="protein sequence ID" value="KKW06127.1"/>
    <property type="molecule type" value="Genomic_DNA"/>
</dbReference>
<feature type="chain" id="PRO_5002540943" description="DUF4134 domain-containing protein" evidence="2">
    <location>
        <begin position="24"/>
        <end position="127"/>
    </location>
</feature>